<dbReference type="PANTHER" id="PTHR11278:SF0">
    <property type="entry name" value="SMALL RIBOSOMAL SUBUNIT PROTEIN ES7"/>
    <property type="match status" value="1"/>
</dbReference>
<keyword evidence="6" id="KW-1185">Reference proteome</keyword>
<evidence type="ECO:0000313" key="5">
    <source>
        <dbReference type="EMBL" id="GAB1220856.1"/>
    </source>
</evidence>
<proteinExistence type="inferred from homology"/>
<gene>
    <name evidence="5" type="ORF">ENUP19_0060G0035</name>
</gene>
<keyword evidence="3 4" id="KW-0687">Ribonucleoprotein</keyword>
<keyword evidence="2 4" id="KW-0689">Ribosomal protein</keyword>
<dbReference type="Pfam" id="PF01251">
    <property type="entry name" value="Ribosomal_S7e"/>
    <property type="match status" value="1"/>
</dbReference>
<name>A0ABQ0DDC6_9EUKA</name>
<dbReference type="PANTHER" id="PTHR11278">
    <property type="entry name" value="40S RIBOSOMAL PROTEIN S7"/>
    <property type="match status" value="1"/>
</dbReference>
<sequence length="201" mass="21955">MSGKMTAAKSAARAQVSTEVVVKKPGFDAYSKLVKEAVAGIPELKGVKVISAKKITISKDKKATVIFVPLRMMRICRASFEKVIEALEKKLNGPVFIIGKRVVAHTKKVGQSGKTDYKPRSRTSKAVHEAYLNEMLYPVEVAGQRVHVTLAHKKVANSKTVFVAVDDAKLKNSVKAKLPIYSAVYKNITGEKVKFAFPVVA</sequence>
<dbReference type="InterPro" id="IPR000554">
    <property type="entry name" value="Ribosomal_eS7"/>
</dbReference>
<evidence type="ECO:0000256" key="2">
    <source>
        <dbReference type="ARBA" id="ARBA00022980"/>
    </source>
</evidence>
<evidence type="ECO:0000256" key="1">
    <source>
        <dbReference type="ARBA" id="ARBA00007820"/>
    </source>
</evidence>
<reference evidence="5 6" key="1">
    <citation type="journal article" date="2019" name="PLoS Negl. Trop. Dis.">
        <title>Whole genome sequencing of Entamoeba nuttalli reveals mammalian host-related molecular signatures and a novel octapeptide-repeat surface protein.</title>
        <authorList>
            <person name="Tanaka M."/>
            <person name="Makiuchi T."/>
            <person name="Komiyama T."/>
            <person name="Shiina T."/>
            <person name="Osaki K."/>
            <person name="Tachibana H."/>
        </authorList>
    </citation>
    <scope>NUCLEOTIDE SEQUENCE [LARGE SCALE GENOMIC DNA]</scope>
    <source>
        <strain evidence="5 6">P19-061405</strain>
    </source>
</reference>
<comment type="caution">
    <text evidence="5">The sequence shown here is derived from an EMBL/GenBank/DDBJ whole genome shotgun (WGS) entry which is preliminary data.</text>
</comment>
<accession>A0ABQ0DDC6</accession>
<evidence type="ECO:0000313" key="6">
    <source>
        <dbReference type="Proteomes" id="UP001628156"/>
    </source>
</evidence>
<comment type="similarity">
    <text evidence="1 4">Belongs to the eukaryotic ribosomal protein eS7 family.</text>
</comment>
<dbReference type="Proteomes" id="UP001628156">
    <property type="component" value="Unassembled WGS sequence"/>
</dbReference>
<protein>
    <recommendedName>
        <fullName evidence="4">40S ribosomal protein S7</fullName>
    </recommendedName>
</protein>
<organism evidence="5 6">
    <name type="scientific">Entamoeba nuttalli</name>
    <dbReference type="NCBI Taxonomy" id="412467"/>
    <lineage>
        <taxon>Eukaryota</taxon>
        <taxon>Amoebozoa</taxon>
        <taxon>Evosea</taxon>
        <taxon>Archamoebae</taxon>
        <taxon>Mastigamoebida</taxon>
        <taxon>Entamoebidae</taxon>
        <taxon>Entamoeba</taxon>
    </lineage>
</organism>
<dbReference type="EMBL" id="BAAFRS010000060">
    <property type="protein sequence ID" value="GAB1220856.1"/>
    <property type="molecule type" value="Genomic_DNA"/>
</dbReference>
<evidence type="ECO:0000256" key="3">
    <source>
        <dbReference type="ARBA" id="ARBA00023274"/>
    </source>
</evidence>
<evidence type="ECO:0000256" key="4">
    <source>
        <dbReference type="RuleBase" id="RU364105"/>
    </source>
</evidence>